<dbReference type="EMBL" id="CP003382">
    <property type="protein sequence ID" value="AFZ65872.1"/>
    <property type="molecule type" value="Genomic_DNA"/>
</dbReference>
<keyword evidence="7" id="KW-1185">Reference proteome</keyword>
<dbReference type="PATRIC" id="fig|937777.3.peg.278"/>
<keyword evidence="2 5" id="KW-0812">Transmembrane</keyword>
<evidence type="ECO:0000256" key="2">
    <source>
        <dbReference type="ARBA" id="ARBA00022692"/>
    </source>
</evidence>
<comment type="subcellular location">
    <subcellularLocation>
        <location evidence="1">Membrane</location>
        <topology evidence="1">Multi-pass membrane protein</topology>
    </subcellularLocation>
</comment>
<dbReference type="Proteomes" id="UP000010467">
    <property type="component" value="Chromosome"/>
</dbReference>
<evidence type="ECO:0000313" key="6">
    <source>
        <dbReference type="EMBL" id="AFZ65872.1"/>
    </source>
</evidence>
<feature type="transmembrane region" description="Helical" evidence="5">
    <location>
        <begin position="106"/>
        <end position="124"/>
    </location>
</feature>
<dbReference type="eggNOG" id="COG3296">
    <property type="taxonomic scope" value="Bacteria"/>
</dbReference>
<dbReference type="RefSeq" id="WP_015234183.1">
    <property type="nucleotide sequence ID" value="NC_019793.1"/>
</dbReference>
<name>K9ZY60_DEIPD</name>
<protein>
    <recommendedName>
        <fullName evidence="8">Tic20-like protein</fullName>
    </recommendedName>
</protein>
<sequence length="139" mass="15574">MNESSFRPEETAHGAWPSDHIPADQRTLVAAQHLSPLLAFWLPVLGNVIGALVAWLLTRDRHPVLDDQGREVVNFQISISLYFLAVTALVVLTLGIGILLLWPLVLALYALQFITMILAVVATIDGRPYRYPFSIRFLR</sequence>
<reference evidence="7" key="1">
    <citation type="submission" date="2012-03" db="EMBL/GenBank/DDBJ databases">
        <title>Complete sequence of chromosome of Deinococcus peraridilitoris DSM 19664.</title>
        <authorList>
            <person name="Lucas S."/>
            <person name="Copeland A."/>
            <person name="Lapidus A."/>
            <person name="Glavina del Rio T."/>
            <person name="Dalin E."/>
            <person name="Tice H."/>
            <person name="Bruce D."/>
            <person name="Goodwin L."/>
            <person name="Pitluck S."/>
            <person name="Peters L."/>
            <person name="Mikhailova N."/>
            <person name="Lu M."/>
            <person name="Kyrpides N."/>
            <person name="Mavromatis K."/>
            <person name="Ivanova N."/>
            <person name="Brettin T."/>
            <person name="Detter J.C."/>
            <person name="Han C."/>
            <person name="Larimer F."/>
            <person name="Land M."/>
            <person name="Hauser L."/>
            <person name="Markowitz V."/>
            <person name="Cheng J.-F."/>
            <person name="Hugenholtz P."/>
            <person name="Woyke T."/>
            <person name="Wu D."/>
            <person name="Pukall R."/>
            <person name="Steenblock K."/>
            <person name="Brambilla E."/>
            <person name="Klenk H.-P."/>
            <person name="Eisen J.A."/>
        </authorList>
    </citation>
    <scope>NUCLEOTIDE SEQUENCE [LARGE SCALE GENOMIC DNA]</scope>
    <source>
        <strain evidence="7">DSM 19664 / LMG 22246 / CIP 109416 / KR-200</strain>
    </source>
</reference>
<proteinExistence type="predicted"/>
<dbReference type="InterPro" id="IPR019109">
    <property type="entry name" value="MamF_MmsF"/>
</dbReference>
<evidence type="ECO:0000313" key="7">
    <source>
        <dbReference type="Proteomes" id="UP000010467"/>
    </source>
</evidence>
<dbReference type="Pfam" id="PF09685">
    <property type="entry name" value="MamF_MmsF"/>
    <property type="match status" value="1"/>
</dbReference>
<dbReference type="STRING" id="937777.Deipe_0271"/>
<evidence type="ECO:0000256" key="3">
    <source>
        <dbReference type="ARBA" id="ARBA00022989"/>
    </source>
</evidence>
<dbReference type="HOGENOM" id="CLU_104196_0_2_0"/>
<dbReference type="KEGG" id="dpd:Deipe_0271"/>
<evidence type="ECO:0000256" key="5">
    <source>
        <dbReference type="SAM" id="Phobius"/>
    </source>
</evidence>
<evidence type="ECO:0000256" key="4">
    <source>
        <dbReference type="ARBA" id="ARBA00023136"/>
    </source>
</evidence>
<keyword evidence="3 5" id="KW-1133">Transmembrane helix</keyword>
<accession>K9ZY60</accession>
<feature type="transmembrane region" description="Helical" evidence="5">
    <location>
        <begin position="79"/>
        <end position="100"/>
    </location>
</feature>
<evidence type="ECO:0000256" key="1">
    <source>
        <dbReference type="ARBA" id="ARBA00004141"/>
    </source>
</evidence>
<organism evidence="6 7">
    <name type="scientific">Deinococcus peraridilitoris (strain DSM 19664 / LMG 22246 / CIP 109416 / KR-200)</name>
    <dbReference type="NCBI Taxonomy" id="937777"/>
    <lineage>
        <taxon>Bacteria</taxon>
        <taxon>Thermotogati</taxon>
        <taxon>Deinococcota</taxon>
        <taxon>Deinococci</taxon>
        <taxon>Deinococcales</taxon>
        <taxon>Deinococcaceae</taxon>
        <taxon>Deinococcus</taxon>
    </lineage>
</organism>
<dbReference type="OrthoDB" id="9808930at2"/>
<evidence type="ECO:0008006" key="8">
    <source>
        <dbReference type="Google" id="ProtNLM"/>
    </source>
</evidence>
<feature type="transmembrane region" description="Helical" evidence="5">
    <location>
        <begin position="38"/>
        <end position="58"/>
    </location>
</feature>
<keyword evidence="4 5" id="KW-0472">Membrane</keyword>
<gene>
    <name evidence="6" type="ordered locus">Deipe_0271</name>
</gene>
<dbReference type="AlphaFoldDB" id="K9ZY60"/>